<feature type="transmembrane region" description="Helical" evidence="1">
    <location>
        <begin position="126"/>
        <end position="143"/>
    </location>
</feature>
<dbReference type="GeneID" id="92354825"/>
<protein>
    <recommendedName>
        <fullName evidence="3">DUF4064 domain-containing protein</fullName>
    </recommendedName>
</protein>
<keyword evidence="1" id="KW-1133">Transmembrane helix</keyword>
<keyword evidence="1" id="KW-0472">Membrane</keyword>
<feature type="transmembrane region" description="Helical" evidence="1">
    <location>
        <begin position="99"/>
        <end position="120"/>
    </location>
</feature>
<feature type="transmembrane region" description="Helical" evidence="1">
    <location>
        <begin position="7"/>
        <end position="28"/>
    </location>
</feature>
<organism evidence="2">
    <name type="scientific">Sulfurisphaera javensis</name>
    <dbReference type="NCBI Taxonomy" id="2049879"/>
    <lineage>
        <taxon>Archaea</taxon>
        <taxon>Thermoproteota</taxon>
        <taxon>Thermoprotei</taxon>
        <taxon>Sulfolobales</taxon>
        <taxon>Sulfolobaceae</taxon>
        <taxon>Sulfurisphaera</taxon>
    </lineage>
</organism>
<gene>
    <name evidence="2" type="ORF">SJAV_18730</name>
</gene>
<feature type="transmembrane region" description="Helical" evidence="1">
    <location>
        <begin position="65"/>
        <end position="92"/>
    </location>
</feature>
<dbReference type="EMBL" id="AP031322">
    <property type="protein sequence ID" value="BFH73929.1"/>
    <property type="molecule type" value="Genomic_DNA"/>
</dbReference>
<reference evidence="2" key="1">
    <citation type="submission" date="2024-03" db="EMBL/GenBank/DDBJ databases">
        <title>Complete genome sequence of Sulfurisphaera javensis strain KD-1.</title>
        <authorList>
            <person name="Sakai H."/>
            <person name="Nur N."/>
            <person name="Suwanto A."/>
            <person name="Kurosawa N."/>
        </authorList>
    </citation>
    <scope>NUCLEOTIDE SEQUENCE</scope>
    <source>
        <strain evidence="2">KD-1</strain>
    </source>
</reference>
<keyword evidence="1" id="KW-0812">Transmembrane</keyword>
<evidence type="ECO:0000313" key="2">
    <source>
        <dbReference type="EMBL" id="BFH73929.1"/>
    </source>
</evidence>
<proteinExistence type="predicted"/>
<name>A0AAT9GSX1_9CREN</name>
<accession>A0AAT9GSX1</accession>
<dbReference type="AlphaFoldDB" id="A0AAT9GSX1"/>
<dbReference type="KEGG" id="sjv:SJAV_18730"/>
<evidence type="ECO:0000256" key="1">
    <source>
        <dbReference type="SAM" id="Phobius"/>
    </source>
</evidence>
<dbReference type="RefSeq" id="WP_369609481.1">
    <property type="nucleotide sequence ID" value="NZ_AP031322.1"/>
</dbReference>
<evidence type="ECO:0008006" key="3">
    <source>
        <dbReference type="Google" id="ProtNLM"/>
    </source>
</evidence>
<sequence>MKVSNGLKWGLIFGLSIGIIAAGIIYAIQYMPQMPQLQKEYYSLILNETKNATEASLAMKELPTVLPITIIMISGFAYTISGALAGLIIAYIWERNSSWVVKGIIGGVIVLLLSFLFGALSLFETLPISLLIGLLISYRLNAINRKV</sequence>